<dbReference type="PROSITE" id="PS52035">
    <property type="entry name" value="PEPTIDASE_M14"/>
    <property type="match status" value="1"/>
</dbReference>
<dbReference type="InterPro" id="IPR006311">
    <property type="entry name" value="TAT_signal"/>
</dbReference>
<evidence type="ECO:0000256" key="7">
    <source>
        <dbReference type="PROSITE-ProRule" id="PRU01379"/>
    </source>
</evidence>
<dbReference type="GO" id="GO:0008270">
    <property type="term" value="F:zinc ion binding"/>
    <property type="evidence" value="ECO:0007669"/>
    <property type="project" value="InterPro"/>
</dbReference>
<keyword evidence="4" id="KW-0378">Hydrolase</keyword>
<dbReference type="GO" id="GO:0006508">
    <property type="term" value="P:proteolysis"/>
    <property type="evidence" value="ECO:0007669"/>
    <property type="project" value="UniProtKB-KW"/>
</dbReference>
<evidence type="ECO:0000256" key="5">
    <source>
        <dbReference type="ARBA" id="ARBA00022833"/>
    </source>
</evidence>
<comment type="caution">
    <text evidence="7">Lacks conserved residue(s) required for the propagation of feature annotation.</text>
</comment>
<sequence>MQDRRPPFSLTRRQLLAAAPLAAALPLLATQPAIAAGSFPEPGPFPPRDALMTYDDVVQALSSIQKTSKGAVQVHTLSGLGISPGLSEAGRELYVATVGTGPTSVWLQGRIHGNEPYGPDTLLAILKAAGSSGSPLWKAVRENLTLHVIPMYNPDGSELYIRHTVLQDGSERRIDLNRDWSPTGFAAKESLAWYTYWTQVKPDVGLDIHHQGLKYDDSDEPITMSLGISLAPSGPTLPGILGGEYDISTRRLQGHVYDALQQYGYINIDRYSVGSYEIDIKGGVASAVMLGLDYNGLNPTGHSHPMVFFETYGGSIGQKSRGKAIKQNVQGVEALLAGLADGSIWNTDPMIWHNIPHVDYTGYFTDSGAVGGWPTQPPVV</sequence>
<feature type="chain" id="PRO_5037107157" evidence="8">
    <location>
        <begin position="36"/>
        <end position="380"/>
    </location>
</feature>
<dbReference type="Gene3D" id="3.40.630.10">
    <property type="entry name" value="Zn peptidases"/>
    <property type="match status" value="1"/>
</dbReference>
<dbReference type="PANTHER" id="PTHR11705">
    <property type="entry name" value="PROTEASE FAMILY M14 CARBOXYPEPTIDASE A,B"/>
    <property type="match status" value="1"/>
</dbReference>
<keyword evidence="6" id="KW-0482">Metalloprotease</keyword>
<dbReference type="EMBL" id="JAEMWU010000002">
    <property type="protein sequence ID" value="MBN8206796.1"/>
    <property type="molecule type" value="Genomic_DNA"/>
</dbReference>
<feature type="signal peptide" evidence="8">
    <location>
        <begin position="1"/>
        <end position="35"/>
    </location>
</feature>
<dbReference type="Pfam" id="PF00246">
    <property type="entry name" value="Peptidase_M14"/>
    <property type="match status" value="1"/>
</dbReference>
<organism evidence="10 11">
    <name type="scientific">Microbacterium esteraromaticum</name>
    <dbReference type="NCBI Taxonomy" id="57043"/>
    <lineage>
        <taxon>Bacteria</taxon>
        <taxon>Bacillati</taxon>
        <taxon>Actinomycetota</taxon>
        <taxon>Actinomycetes</taxon>
        <taxon>Micrococcales</taxon>
        <taxon>Microbacteriaceae</taxon>
        <taxon>Microbacterium</taxon>
    </lineage>
</organism>
<evidence type="ECO:0000256" key="1">
    <source>
        <dbReference type="ARBA" id="ARBA00001947"/>
    </source>
</evidence>
<evidence type="ECO:0000256" key="6">
    <source>
        <dbReference type="ARBA" id="ARBA00023049"/>
    </source>
</evidence>
<gene>
    <name evidence="10" type="ORF">JF543_12620</name>
</gene>
<dbReference type="SUPFAM" id="SSF53187">
    <property type="entry name" value="Zn-dependent exopeptidases"/>
    <property type="match status" value="1"/>
</dbReference>
<comment type="caution">
    <text evidence="10">The sequence shown here is derived from an EMBL/GenBank/DDBJ whole genome shotgun (WGS) entry which is preliminary data.</text>
</comment>
<dbReference type="Proteomes" id="UP000664385">
    <property type="component" value="Unassembled WGS sequence"/>
</dbReference>
<dbReference type="PANTHER" id="PTHR11705:SF143">
    <property type="entry name" value="SLL0236 PROTEIN"/>
    <property type="match status" value="1"/>
</dbReference>
<protein>
    <submittedName>
        <fullName evidence="10">Tat (Twin-arginine translocation) pathway signal sequence</fullName>
    </submittedName>
</protein>
<dbReference type="InterPro" id="IPR000834">
    <property type="entry name" value="Peptidase_M14"/>
</dbReference>
<keyword evidence="8" id="KW-0732">Signal</keyword>
<name>A0A939IVU0_9MICO</name>
<evidence type="ECO:0000313" key="11">
    <source>
        <dbReference type="Proteomes" id="UP000664385"/>
    </source>
</evidence>
<proteinExistence type="inferred from homology"/>
<evidence type="ECO:0000256" key="8">
    <source>
        <dbReference type="SAM" id="SignalP"/>
    </source>
</evidence>
<keyword evidence="5" id="KW-0862">Zinc</keyword>
<evidence type="ECO:0000313" key="10">
    <source>
        <dbReference type="EMBL" id="MBN8206796.1"/>
    </source>
</evidence>
<reference evidence="10" key="1">
    <citation type="submission" date="2020-12" db="EMBL/GenBank/DDBJ databases">
        <title>PHA producing bacteria isolated from mangrove.</title>
        <authorList>
            <person name="Zheng W."/>
            <person name="Yu S."/>
            <person name="Huang Y."/>
        </authorList>
    </citation>
    <scope>NUCLEOTIDE SEQUENCE</scope>
    <source>
        <strain evidence="10">GN8-5</strain>
    </source>
</reference>
<dbReference type="AlphaFoldDB" id="A0A939IVU0"/>
<feature type="domain" description="Peptidase M14" evidence="9">
    <location>
        <begin position="50"/>
        <end position="295"/>
    </location>
</feature>
<dbReference type="RefSeq" id="WP_206824586.1">
    <property type="nucleotide sequence ID" value="NZ_JAEMWU010000002.1"/>
</dbReference>
<dbReference type="PROSITE" id="PS51318">
    <property type="entry name" value="TAT"/>
    <property type="match status" value="1"/>
</dbReference>
<evidence type="ECO:0000256" key="2">
    <source>
        <dbReference type="ARBA" id="ARBA00005988"/>
    </source>
</evidence>
<dbReference type="GO" id="GO:0005615">
    <property type="term" value="C:extracellular space"/>
    <property type="evidence" value="ECO:0007669"/>
    <property type="project" value="TreeGrafter"/>
</dbReference>
<accession>A0A939IVU0</accession>
<evidence type="ECO:0000259" key="9">
    <source>
        <dbReference type="PROSITE" id="PS52035"/>
    </source>
</evidence>
<comment type="similarity">
    <text evidence="2 7">Belongs to the peptidase M14 family.</text>
</comment>
<keyword evidence="3" id="KW-0645">Protease</keyword>
<dbReference type="GO" id="GO:0004181">
    <property type="term" value="F:metallocarboxypeptidase activity"/>
    <property type="evidence" value="ECO:0007669"/>
    <property type="project" value="InterPro"/>
</dbReference>
<evidence type="ECO:0000256" key="3">
    <source>
        <dbReference type="ARBA" id="ARBA00022670"/>
    </source>
</evidence>
<comment type="cofactor">
    <cofactor evidence="1">
        <name>Zn(2+)</name>
        <dbReference type="ChEBI" id="CHEBI:29105"/>
    </cofactor>
</comment>
<evidence type="ECO:0000256" key="4">
    <source>
        <dbReference type="ARBA" id="ARBA00022801"/>
    </source>
</evidence>